<evidence type="ECO:0000313" key="1">
    <source>
        <dbReference type="EMBL" id="GAM55729.1"/>
    </source>
</evidence>
<evidence type="ECO:0000313" key="2">
    <source>
        <dbReference type="Proteomes" id="UP000031671"/>
    </source>
</evidence>
<dbReference type="Pfam" id="PF12069">
    <property type="entry name" value="DUF3549"/>
    <property type="match status" value="1"/>
</dbReference>
<gene>
    <name evidence="1" type="ORF">JCM19231_2331</name>
</gene>
<organism evidence="1 2">
    <name type="scientific">Vibrio ishigakensis</name>
    <dbReference type="NCBI Taxonomy" id="1481914"/>
    <lineage>
        <taxon>Bacteria</taxon>
        <taxon>Pseudomonadati</taxon>
        <taxon>Pseudomonadota</taxon>
        <taxon>Gammaproteobacteria</taxon>
        <taxon>Vibrionales</taxon>
        <taxon>Vibrionaceae</taxon>
        <taxon>Vibrio</taxon>
    </lineage>
</organism>
<reference evidence="1 2" key="1">
    <citation type="submission" date="2015-01" db="EMBL/GenBank/DDBJ databases">
        <title>Vibrio sp. C1 JCM 19231 whole genome shotgun sequence.</title>
        <authorList>
            <person name="Sawabe T."/>
            <person name="Meirelles P."/>
            <person name="Feng G."/>
            <person name="Sayaka M."/>
            <person name="Hattori M."/>
            <person name="Ohkuma M."/>
        </authorList>
    </citation>
    <scope>NUCLEOTIDE SEQUENCE [LARGE SCALE GENOMIC DNA]</scope>
    <source>
        <strain evidence="2">JCM 19231</strain>
    </source>
</reference>
<reference evidence="1 2" key="2">
    <citation type="submission" date="2015-01" db="EMBL/GenBank/DDBJ databases">
        <authorList>
            <consortium name="NBRP consortium"/>
            <person name="Sawabe T."/>
            <person name="Meirelles P."/>
            <person name="Feng G."/>
            <person name="Sayaka M."/>
            <person name="Hattori M."/>
            <person name="Ohkuma M."/>
        </authorList>
    </citation>
    <scope>NUCLEOTIDE SEQUENCE [LARGE SCALE GENOMIC DNA]</scope>
    <source>
        <strain evidence="2">JCM 19231</strain>
    </source>
</reference>
<sequence>MLIAIAGRCWTPLQQQAIAEQFLIRLAETNNQNLFNQLFADLVMLPKLRIIILPMLHQAPSKALAEALLTLQAQTKGKQ</sequence>
<comment type="caution">
    <text evidence="1">The sequence shown here is derived from an EMBL/GenBank/DDBJ whole genome shotgun (WGS) entry which is preliminary data.</text>
</comment>
<keyword evidence="2" id="KW-1185">Reference proteome</keyword>
<dbReference type="Proteomes" id="UP000031671">
    <property type="component" value="Unassembled WGS sequence"/>
</dbReference>
<dbReference type="InterPro" id="IPR021936">
    <property type="entry name" value="DUF3549"/>
</dbReference>
<name>A0A0B8NYB8_9VIBR</name>
<accession>A0A0B8NYB8</accession>
<protein>
    <submittedName>
        <fullName evidence="1">Uncharacterized protein</fullName>
    </submittedName>
</protein>
<dbReference type="AlphaFoldDB" id="A0A0B8NYB8"/>
<dbReference type="EMBL" id="BBRZ01000018">
    <property type="protein sequence ID" value="GAM55729.1"/>
    <property type="molecule type" value="Genomic_DNA"/>
</dbReference>
<proteinExistence type="predicted"/>